<dbReference type="Proteomes" id="UP001317705">
    <property type="component" value="Chromosome"/>
</dbReference>
<comment type="similarity">
    <text evidence="1 2">Belongs to the outer membrane factor (OMF) (TC 1.B.17) family.</text>
</comment>
<sequence>MNYRITTMLESFRHWRRTATLLVAAGLAAGCGLLPHSTYTRPALQLPAAWQQETVTGTAVANREQWWKNFNDPLLDELIDRALRTNNDLAAAAIRVRRARLQARLTDTNLTPTVSVSGTSTLTTDLNQGKSSQLHSATGSLSYELDLWGKLARARDADQWEAEATEVDRQNAALALIGTTASAYWQVAFLNERIATAQASVAYAGRTLALVEAKYRAGAVSGIELAQARQEVASQQASLIQLQQQRTEARHALAIIFDQPPESAVPERQQLPDGPLPAVAAGLPADLLGRRPDLRAAEMRLREYLANVDATKASFYPSFTLTGSLGGSSTSLERVLRDPISTLGVGLVLPFIQWNTTRLTVGISETRYEEAVATFRQTLYKALQEVENALSARRRYAEEHGRRQEALTAARQAEQLAEARYRAGATGVQAWLDEQERRRTAETSLAENRLNQLNNQLTLYQAVGGDLRTTATP</sequence>
<protein>
    <submittedName>
        <fullName evidence="3">Outer membrane efflux protein</fullName>
    </submittedName>
</protein>
<accession>A0ABM8ENK2</accession>
<keyword evidence="2" id="KW-0564">Palmitate</keyword>
<dbReference type="PROSITE" id="PS51257">
    <property type="entry name" value="PROKAR_LIPOPROTEIN"/>
    <property type="match status" value="1"/>
</dbReference>
<keyword evidence="2" id="KW-0472">Membrane</keyword>
<organism evidence="3 4">
    <name type="scientific">Geotalea uraniireducens</name>
    <dbReference type="NCBI Taxonomy" id="351604"/>
    <lineage>
        <taxon>Bacteria</taxon>
        <taxon>Pseudomonadati</taxon>
        <taxon>Thermodesulfobacteriota</taxon>
        <taxon>Desulfuromonadia</taxon>
        <taxon>Geobacterales</taxon>
        <taxon>Geobacteraceae</taxon>
        <taxon>Geotalea</taxon>
    </lineage>
</organism>
<dbReference type="Gene3D" id="1.20.1600.10">
    <property type="entry name" value="Outer membrane efflux proteins (OEP)"/>
    <property type="match status" value="1"/>
</dbReference>
<dbReference type="Pfam" id="PF02321">
    <property type="entry name" value="OEP"/>
    <property type="match status" value="2"/>
</dbReference>
<evidence type="ECO:0000256" key="1">
    <source>
        <dbReference type="ARBA" id="ARBA00007613"/>
    </source>
</evidence>
<dbReference type="RefSeq" id="WP_282000116.1">
    <property type="nucleotide sequence ID" value="NZ_AP027151.1"/>
</dbReference>
<keyword evidence="2" id="KW-1134">Transmembrane beta strand</keyword>
<dbReference type="EMBL" id="AP027151">
    <property type="protein sequence ID" value="BDV44004.1"/>
    <property type="molecule type" value="Genomic_DNA"/>
</dbReference>
<evidence type="ECO:0000313" key="4">
    <source>
        <dbReference type="Proteomes" id="UP001317705"/>
    </source>
</evidence>
<evidence type="ECO:0000313" key="3">
    <source>
        <dbReference type="EMBL" id="BDV44004.1"/>
    </source>
</evidence>
<gene>
    <name evidence="3" type="ORF">GURASL_29270</name>
</gene>
<reference evidence="3 4" key="1">
    <citation type="submission" date="2022-12" db="EMBL/GenBank/DDBJ databases">
        <title>Polyphasic characterization of Geotalea uranireducens NIT-SL11 newly isolated from a complex of sewage sludge and microbially reduced graphene oxide.</title>
        <authorList>
            <person name="Xie L."/>
            <person name="Yoshida N."/>
            <person name="Meng L."/>
        </authorList>
    </citation>
    <scope>NUCLEOTIDE SEQUENCE [LARGE SCALE GENOMIC DNA]</scope>
    <source>
        <strain evidence="3 4">NIT-SL11</strain>
    </source>
</reference>
<keyword evidence="2" id="KW-0449">Lipoprotein</keyword>
<dbReference type="PANTHER" id="PTHR30203:SF32">
    <property type="entry name" value="CATION EFFLUX SYSTEM PROTEIN CUSC"/>
    <property type="match status" value="1"/>
</dbReference>
<name>A0ABM8ENK2_9BACT</name>
<dbReference type="InterPro" id="IPR010131">
    <property type="entry name" value="MdtP/NodT-like"/>
</dbReference>
<dbReference type="SUPFAM" id="SSF56954">
    <property type="entry name" value="Outer membrane efflux proteins (OEP)"/>
    <property type="match status" value="1"/>
</dbReference>
<dbReference type="PANTHER" id="PTHR30203">
    <property type="entry name" value="OUTER MEMBRANE CATION EFFLUX PROTEIN"/>
    <property type="match status" value="1"/>
</dbReference>
<keyword evidence="4" id="KW-1185">Reference proteome</keyword>
<keyword evidence="2" id="KW-0812">Transmembrane</keyword>
<dbReference type="Gene3D" id="2.20.200.10">
    <property type="entry name" value="Outer membrane efflux proteins (OEP)"/>
    <property type="match status" value="1"/>
</dbReference>
<comment type="subcellular location">
    <subcellularLocation>
        <location evidence="2">Cell membrane</location>
        <topology evidence="2">Lipid-anchor</topology>
    </subcellularLocation>
</comment>
<dbReference type="NCBIfam" id="TIGR01845">
    <property type="entry name" value="outer_NodT"/>
    <property type="match status" value="1"/>
</dbReference>
<dbReference type="InterPro" id="IPR003423">
    <property type="entry name" value="OMP_efflux"/>
</dbReference>
<evidence type="ECO:0000256" key="2">
    <source>
        <dbReference type="RuleBase" id="RU362097"/>
    </source>
</evidence>
<proteinExistence type="inferred from homology"/>